<proteinExistence type="predicted"/>
<accession>A0AC60R363</accession>
<sequence length="476" mass="54085">MNNEIDMENSASTRTSGTHMEFDENSGRTLSQPGPWYEVLKERESQKTAEENRIKGDSKANSAQNLNGETSGLTNPKMQPNNNQLQQQRRGDERTRGGNNTPPRKRMLPPLPEDEYKVVYRPRMGLKLSTWSDKSLTQGIATAGAQNLIIASTADEDYAMKLSMITQIQLGEALYELMPYLKPLPAPSVQYCRACGNVGHRQDVCPNPDTNRCNRCGAENSQDNHECQPKCKLCYQPHETASKECQKRLKPSPPPLHVRERSKSQSKRAAWTGVANDRPSEQQQRTPLPQDRVMSWPQLGSHSPNAPDPFPPLPAKKQDSSHAHFEQTIDTLKKHNAELIWRLENNEKKAKAREHALEQKLQQFIEQMQKQQQQLPQTPPRAPTPLPEDLEQKMEYRMNKLDERIDQKIDQTMSQMTEAIDRMGETLNAQMSKMGDELNQRISDLEKEREQARKKPKTSPGGDALTGEAIRTHNGE</sequence>
<dbReference type="Proteomes" id="UP000805193">
    <property type="component" value="Unassembled WGS sequence"/>
</dbReference>
<comment type="caution">
    <text evidence="1">The sequence shown here is derived from an EMBL/GenBank/DDBJ whole genome shotgun (WGS) entry which is preliminary data.</text>
</comment>
<gene>
    <name evidence="1" type="ORF">HPB47_018856</name>
</gene>
<dbReference type="EMBL" id="JABSTQ010000081">
    <property type="protein sequence ID" value="KAG0445695.1"/>
    <property type="molecule type" value="Genomic_DNA"/>
</dbReference>
<evidence type="ECO:0000313" key="1">
    <source>
        <dbReference type="EMBL" id="KAG0445695.1"/>
    </source>
</evidence>
<protein>
    <submittedName>
        <fullName evidence="1">Uncharacterized protein</fullName>
    </submittedName>
</protein>
<organism evidence="1 2">
    <name type="scientific">Ixodes persulcatus</name>
    <name type="common">Taiga tick</name>
    <dbReference type="NCBI Taxonomy" id="34615"/>
    <lineage>
        <taxon>Eukaryota</taxon>
        <taxon>Metazoa</taxon>
        <taxon>Ecdysozoa</taxon>
        <taxon>Arthropoda</taxon>
        <taxon>Chelicerata</taxon>
        <taxon>Arachnida</taxon>
        <taxon>Acari</taxon>
        <taxon>Parasitiformes</taxon>
        <taxon>Ixodida</taxon>
        <taxon>Ixodoidea</taxon>
        <taxon>Ixodidae</taxon>
        <taxon>Ixodinae</taxon>
        <taxon>Ixodes</taxon>
    </lineage>
</organism>
<name>A0AC60R363_IXOPE</name>
<reference evidence="1 2" key="1">
    <citation type="journal article" date="2020" name="Cell">
        <title>Large-Scale Comparative Analyses of Tick Genomes Elucidate Their Genetic Diversity and Vector Capacities.</title>
        <authorList>
            <consortium name="Tick Genome and Microbiome Consortium (TIGMIC)"/>
            <person name="Jia N."/>
            <person name="Wang J."/>
            <person name="Shi W."/>
            <person name="Du L."/>
            <person name="Sun Y."/>
            <person name="Zhan W."/>
            <person name="Jiang J.F."/>
            <person name="Wang Q."/>
            <person name="Zhang B."/>
            <person name="Ji P."/>
            <person name="Bell-Sakyi L."/>
            <person name="Cui X.M."/>
            <person name="Yuan T.T."/>
            <person name="Jiang B.G."/>
            <person name="Yang W.F."/>
            <person name="Lam T.T."/>
            <person name="Chang Q.C."/>
            <person name="Ding S.J."/>
            <person name="Wang X.J."/>
            <person name="Zhu J.G."/>
            <person name="Ruan X.D."/>
            <person name="Zhao L."/>
            <person name="Wei J.T."/>
            <person name="Ye R.Z."/>
            <person name="Que T.C."/>
            <person name="Du C.H."/>
            <person name="Zhou Y.H."/>
            <person name="Cheng J.X."/>
            <person name="Dai P.F."/>
            <person name="Guo W.B."/>
            <person name="Han X.H."/>
            <person name="Huang E.J."/>
            <person name="Li L.F."/>
            <person name="Wei W."/>
            <person name="Gao Y.C."/>
            <person name="Liu J.Z."/>
            <person name="Shao H.Z."/>
            <person name="Wang X."/>
            <person name="Wang C.C."/>
            <person name="Yang T.C."/>
            <person name="Huo Q.B."/>
            <person name="Li W."/>
            <person name="Chen H.Y."/>
            <person name="Chen S.E."/>
            <person name="Zhou L.G."/>
            <person name="Ni X.B."/>
            <person name="Tian J.H."/>
            <person name="Sheng Y."/>
            <person name="Liu T."/>
            <person name="Pan Y.S."/>
            <person name="Xia L.Y."/>
            <person name="Li J."/>
            <person name="Zhao F."/>
            <person name="Cao W.C."/>
        </authorList>
    </citation>
    <scope>NUCLEOTIDE SEQUENCE [LARGE SCALE GENOMIC DNA]</scope>
    <source>
        <strain evidence="1">Iper-2018</strain>
    </source>
</reference>
<keyword evidence="2" id="KW-1185">Reference proteome</keyword>
<evidence type="ECO:0000313" key="2">
    <source>
        <dbReference type="Proteomes" id="UP000805193"/>
    </source>
</evidence>